<sequence>MNAHTPTQQRKTRTALPAALAVLTAIASTMLLSGCNGAGSTTCDQYAAQSFNDRQSTERALLSAHDLDQNSIGNTMGLLNALNSYCGVSGLGSEKAGQNGSSPLDKAVNWSAKNW</sequence>
<feature type="chain" id="PRO_5045864078" description="Lipoprotein" evidence="2">
    <location>
        <begin position="28"/>
        <end position="115"/>
    </location>
</feature>
<evidence type="ECO:0000256" key="2">
    <source>
        <dbReference type="SAM" id="SignalP"/>
    </source>
</evidence>
<name>A0ABN2ZQ86_9MICC</name>
<reference evidence="3 4" key="1">
    <citation type="journal article" date="2019" name="Int. J. Syst. Evol. Microbiol.">
        <title>The Global Catalogue of Microorganisms (GCM) 10K type strain sequencing project: providing services to taxonomists for standard genome sequencing and annotation.</title>
        <authorList>
            <consortium name="The Broad Institute Genomics Platform"/>
            <consortium name="The Broad Institute Genome Sequencing Center for Infectious Disease"/>
            <person name="Wu L."/>
            <person name="Ma J."/>
        </authorList>
    </citation>
    <scope>NUCLEOTIDE SEQUENCE [LARGE SCALE GENOMIC DNA]</scope>
    <source>
        <strain evidence="3 4">JCM 15921</strain>
    </source>
</reference>
<dbReference type="RefSeq" id="WP_344368026.1">
    <property type="nucleotide sequence ID" value="NZ_BAAAQB010000041.1"/>
</dbReference>
<gene>
    <name evidence="3" type="ORF">GCM10009825_38770</name>
</gene>
<accession>A0ABN2ZQ86</accession>
<dbReference type="EMBL" id="BAAAQB010000041">
    <property type="protein sequence ID" value="GAA2145760.1"/>
    <property type="molecule type" value="Genomic_DNA"/>
</dbReference>
<evidence type="ECO:0000256" key="1">
    <source>
        <dbReference type="SAM" id="MobiDB-lite"/>
    </source>
</evidence>
<feature type="region of interest" description="Disordered" evidence="1">
    <location>
        <begin position="93"/>
        <end position="115"/>
    </location>
</feature>
<evidence type="ECO:0000313" key="4">
    <source>
        <dbReference type="Proteomes" id="UP001500102"/>
    </source>
</evidence>
<dbReference type="Proteomes" id="UP001500102">
    <property type="component" value="Unassembled WGS sequence"/>
</dbReference>
<evidence type="ECO:0000313" key="3">
    <source>
        <dbReference type="EMBL" id="GAA2145760.1"/>
    </source>
</evidence>
<feature type="signal peptide" evidence="2">
    <location>
        <begin position="1"/>
        <end position="27"/>
    </location>
</feature>
<evidence type="ECO:0008006" key="5">
    <source>
        <dbReference type="Google" id="ProtNLM"/>
    </source>
</evidence>
<organism evidence="3 4">
    <name type="scientific">Arthrobacter humicola</name>
    <dbReference type="NCBI Taxonomy" id="409291"/>
    <lineage>
        <taxon>Bacteria</taxon>
        <taxon>Bacillati</taxon>
        <taxon>Actinomycetota</taxon>
        <taxon>Actinomycetes</taxon>
        <taxon>Micrococcales</taxon>
        <taxon>Micrococcaceae</taxon>
        <taxon>Arthrobacter</taxon>
    </lineage>
</organism>
<keyword evidence="2" id="KW-0732">Signal</keyword>
<protein>
    <recommendedName>
        <fullName evidence="5">Lipoprotein</fullName>
    </recommendedName>
</protein>
<comment type="caution">
    <text evidence="3">The sequence shown here is derived from an EMBL/GenBank/DDBJ whole genome shotgun (WGS) entry which is preliminary data.</text>
</comment>
<proteinExistence type="predicted"/>
<keyword evidence="4" id="KW-1185">Reference proteome</keyword>